<evidence type="ECO:0000313" key="2">
    <source>
        <dbReference type="Proteomes" id="UP001396334"/>
    </source>
</evidence>
<proteinExistence type="predicted"/>
<accession>A0ABR2U559</accession>
<name>A0ABR2U559_9ROSI</name>
<dbReference type="PANTHER" id="PTHR12854">
    <property type="entry name" value="ATAXIN 2-RELATED"/>
    <property type="match status" value="1"/>
</dbReference>
<sequence>MARMIKEGTLQGNKAVFVSKAPTKNLIIPAKELVQVIAKDVAVTSDGFASELQHEKHQELLIDSVIYNPVMLGWRENWNDGFVTKITNYVLS</sequence>
<keyword evidence="2" id="KW-1185">Reference proteome</keyword>
<dbReference type="InterPro" id="IPR045117">
    <property type="entry name" value="ATXN2-like"/>
</dbReference>
<dbReference type="PANTHER" id="PTHR12854:SF7">
    <property type="entry name" value="ATAXIN-2 HOMOLOG"/>
    <property type="match status" value="1"/>
</dbReference>
<dbReference type="Proteomes" id="UP001396334">
    <property type="component" value="Unassembled WGS sequence"/>
</dbReference>
<gene>
    <name evidence="1" type="ORF">V6N11_058769</name>
</gene>
<evidence type="ECO:0000313" key="1">
    <source>
        <dbReference type="EMBL" id="KAK9044878.1"/>
    </source>
</evidence>
<protein>
    <submittedName>
        <fullName evidence="1">Uncharacterized protein</fullName>
    </submittedName>
</protein>
<reference evidence="1 2" key="1">
    <citation type="journal article" date="2024" name="G3 (Bethesda)">
        <title>Genome assembly of Hibiscus sabdariffa L. provides insights into metabolisms of medicinal natural products.</title>
        <authorList>
            <person name="Kim T."/>
        </authorList>
    </citation>
    <scope>NUCLEOTIDE SEQUENCE [LARGE SCALE GENOMIC DNA]</scope>
    <source>
        <strain evidence="1">TK-2024</strain>
        <tissue evidence="1">Old leaves</tissue>
    </source>
</reference>
<organism evidence="1 2">
    <name type="scientific">Hibiscus sabdariffa</name>
    <name type="common">roselle</name>
    <dbReference type="NCBI Taxonomy" id="183260"/>
    <lineage>
        <taxon>Eukaryota</taxon>
        <taxon>Viridiplantae</taxon>
        <taxon>Streptophyta</taxon>
        <taxon>Embryophyta</taxon>
        <taxon>Tracheophyta</taxon>
        <taxon>Spermatophyta</taxon>
        <taxon>Magnoliopsida</taxon>
        <taxon>eudicotyledons</taxon>
        <taxon>Gunneridae</taxon>
        <taxon>Pentapetalae</taxon>
        <taxon>rosids</taxon>
        <taxon>malvids</taxon>
        <taxon>Malvales</taxon>
        <taxon>Malvaceae</taxon>
        <taxon>Malvoideae</taxon>
        <taxon>Hibiscus</taxon>
    </lineage>
</organism>
<dbReference type="EMBL" id="JBBPBN010000002">
    <property type="protein sequence ID" value="KAK9044878.1"/>
    <property type="molecule type" value="Genomic_DNA"/>
</dbReference>
<comment type="caution">
    <text evidence="1">The sequence shown here is derived from an EMBL/GenBank/DDBJ whole genome shotgun (WGS) entry which is preliminary data.</text>
</comment>